<reference evidence="2 3" key="1">
    <citation type="journal article" date="2024" name="Int. J. Syst. Evol. Microbiol.">
        <title>Paenibacillus hexagrammi sp. nov., a novel bacterium isolated from the gut content of Hexagrammos agrammus.</title>
        <authorList>
            <person name="Jung H.K."/>
            <person name="Kim D.G."/>
            <person name="Zin H."/>
            <person name="Park J."/>
            <person name="Jung H."/>
            <person name="Kim Y.O."/>
            <person name="Kong H.J."/>
            <person name="Kim J.W."/>
            <person name="Kim Y.S."/>
        </authorList>
    </citation>
    <scope>NUCLEOTIDE SEQUENCE [LARGE SCALE GENOMIC DNA]</scope>
    <source>
        <strain evidence="2 3">YPD9-1</strain>
    </source>
</reference>
<organism evidence="2 3">
    <name type="scientific">Paenibacillus hexagrammi</name>
    <dbReference type="NCBI Taxonomy" id="2908839"/>
    <lineage>
        <taxon>Bacteria</taxon>
        <taxon>Bacillati</taxon>
        <taxon>Bacillota</taxon>
        <taxon>Bacilli</taxon>
        <taxon>Bacillales</taxon>
        <taxon>Paenibacillaceae</taxon>
        <taxon>Paenibacillus</taxon>
    </lineage>
</organism>
<dbReference type="Proteomes" id="UP001649230">
    <property type="component" value="Chromosome"/>
</dbReference>
<keyword evidence="1" id="KW-1133">Transmembrane helix</keyword>
<evidence type="ECO:0000256" key="1">
    <source>
        <dbReference type="SAM" id="Phobius"/>
    </source>
</evidence>
<keyword evidence="1" id="KW-0812">Transmembrane</keyword>
<name>A0ABY3SQN5_9BACL</name>
<evidence type="ECO:0000313" key="3">
    <source>
        <dbReference type="Proteomes" id="UP001649230"/>
    </source>
</evidence>
<evidence type="ECO:0000313" key="2">
    <source>
        <dbReference type="EMBL" id="UJF35466.1"/>
    </source>
</evidence>
<keyword evidence="1" id="KW-0472">Membrane</keyword>
<accession>A0ABY3SQN5</accession>
<feature type="transmembrane region" description="Helical" evidence="1">
    <location>
        <begin position="42"/>
        <end position="60"/>
    </location>
</feature>
<sequence>MKKKLALFLSKNAIPLLILASFISFFAWWGKYFSPKTNVGIVFMYIPVLIISVFTLFFVTRKKWSNIVTMSLICIEFLFFIVQPYYAAYEEKKREPFLASYLNAAYPGEHWTIDYTDHHRTSNNYHVVFDNEKDITYLYHVDKNGTVTRTGYSGSKPDGDFKHYK</sequence>
<gene>
    <name evidence="2" type="ORF">L0M14_10395</name>
</gene>
<keyword evidence="3" id="KW-1185">Reference proteome</keyword>
<dbReference type="EMBL" id="CP090978">
    <property type="protein sequence ID" value="UJF35466.1"/>
    <property type="molecule type" value="Genomic_DNA"/>
</dbReference>
<feature type="transmembrane region" description="Helical" evidence="1">
    <location>
        <begin position="12"/>
        <end position="30"/>
    </location>
</feature>
<feature type="transmembrane region" description="Helical" evidence="1">
    <location>
        <begin position="67"/>
        <end position="86"/>
    </location>
</feature>
<protein>
    <submittedName>
        <fullName evidence="2">Uncharacterized protein</fullName>
    </submittedName>
</protein>
<dbReference type="RefSeq" id="WP_235122032.1">
    <property type="nucleotide sequence ID" value="NZ_CP090978.1"/>
</dbReference>
<proteinExistence type="predicted"/>